<dbReference type="EMBL" id="VUAZ01000142">
    <property type="protein sequence ID" value="MPR04620.1"/>
    <property type="molecule type" value="Genomic_DNA"/>
</dbReference>
<protein>
    <submittedName>
        <fullName evidence="1">Uncharacterized protein</fullName>
    </submittedName>
</protein>
<reference evidence="1 2" key="1">
    <citation type="journal article" date="2020" name="Int. J. Syst. Evol. Microbiol.">
        <title>Pseudomonas kitaguniensis sp. nov., a pathogen causing bacterial rot of Welsh onion in Japan.</title>
        <authorList>
            <person name="Sawada H."/>
            <person name="Fujikawa T."/>
            <person name="Nishiwaki Y."/>
            <person name="Horita H."/>
        </authorList>
    </citation>
    <scope>NUCLEOTIDE SEQUENCE [LARGE SCALE GENOMIC DNA]</scope>
    <source>
        <strain evidence="1 2">MAFF 212408</strain>
    </source>
</reference>
<keyword evidence="2" id="KW-1185">Reference proteome</keyword>
<name>A0A5N7KRK6_9PSED</name>
<sequence length="109" mass="11158">MARVQGVHGVEPIVIGVMQVRAMVRGAAGAMKVGQGGLWAMIERICAALGPTASGVSVISAHKKTASGEGSGLFYRLAIRTTSAAEPVLSTARAAWSARSSHRRGPCTG</sequence>
<organism evidence="1 2">
    <name type="scientific">Pseudomonas kitaguniensis</name>
    <dbReference type="NCBI Taxonomy" id="2607908"/>
    <lineage>
        <taxon>Bacteria</taxon>
        <taxon>Pseudomonadati</taxon>
        <taxon>Pseudomonadota</taxon>
        <taxon>Gammaproteobacteria</taxon>
        <taxon>Pseudomonadales</taxon>
        <taxon>Pseudomonadaceae</taxon>
        <taxon>Pseudomonas</taxon>
    </lineage>
</organism>
<comment type="caution">
    <text evidence="1">The sequence shown here is derived from an EMBL/GenBank/DDBJ whole genome shotgun (WGS) entry which is preliminary data.</text>
</comment>
<dbReference type="Proteomes" id="UP000326112">
    <property type="component" value="Unassembled WGS sequence"/>
</dbReference>
<gene>
    <name evidence="1" type="ORF">F0169_22620</name>
</gene>
<evidence type="ECO:0000313" key="1">
    <source>
        <dbReference type="EMBL" id="MPR04620.1"/>
    </source>
</evidence>
<evidence type="ECO:0000313" key="2">
    <source>
        <dbReference type="Proteomes" id="UP000326112"/>
    </source>
</evidence>
<proteinExistence type="predicted"/>
<reference evidence="1 2" key="2">
    <citation type="journal article" date="2023" name="Plant Pathol.">
        <title>Dismantling and reorganizing Pseudomonas marginalis sensu#lato.</title>
        <authorList>
            <person name="Sawada H."/>
            <person name="Fujikawa T."/>
            <person name="Satou M."/>
        </authorList>
    </citation>
    <scope>NUCLEOTIDE SEQUENCE [LARGE SCALE GENOMIC DNA]</scope>
    <source>
        <strain evidence="1 2">MAFF 212408</strain>
    </source>
</reference>
<accession>A0A5N7KRK6</accession>